<keyword evidence="1" id="KW-0694">RNA-binding</keyword>
<dbReference type="InterPro" id="IPR000504">
    <property type="entry name" value="RRM_dom"/>
</dbReference>
<organism evidence="4 5">
    <name type="scientific">Kwoniella europaea PYCC6329</name>
    <dbReference type="NCBI Taxonomy" id="1423913"/>
    <lineage>
        <taxon>Eukaryota</taxon>
        <taxon>Fungi</taxon>
        <taxon>Dikarya</taxon>
        <taxon>Basidiomycota</taxon>
        <taxon>Agaricomycotina</taxon>
        <taxon>Tremellomycetes</taxon>
        <taxon>Tremellales</taxon>
        <taxon>Cryptococcaceae</taxon>
        <taxon>Kwoniella</taxon>
    </lineage>
</organism>
<evidence type="ECO:0000256" key="1">
    <source>
        <dbReference type="PROSITE-ProRule" id="PRU00176"/>
    </source>
</evidence>
<sequence length="264" mass="29623">MTPTRYIATIYARPAPTTTEGLILTSNHITMVRTRNKDLLHRIPVQFTPFPFGLVSPVEFEYNSFDITQVCGRAYSLSHGYLQPPKYGGFYPRPEPFSEWGNTAIFCGGINPKIHHGILKRIFGIVGELDWIQTLHNGSSAMIKFRYPLDAEKALWSLQGLVVKGRELRLNYGNPKIREVPATPPPSPASITYEYQHGNHSEEMINSNGDLLGDSTDRETEESTSGDGSPYRYLAELSPEFDEVVSAKWISRECPFGAIEQPSL</sequence>
<evidence type="ECO:0000256" key="2">
    <source>
        <dbReference type="SAM" id="MobiDB-lite"/>
    </source>
</evidence>
<dbReference type="GO" id="GO:0003723">
    <property type="term" value="F:RNA binding"/>
    <property type="evidence" value="ECO:0007669"/>
    <property type="project" value="UniProtKB-UniRule"/>
</dbReference>
<dbReference type="SMART" id="SM00360">
    <property type="entry name" value="RRM"/>
    <property type="match status" value="1"/>
</dbReference>
<name>A0AAX4KJQ4_9TREE</name>
<feature type="domain" description="RRM" evidence="3">
    <location>
        <begin position="103"/>
        <end position="175"/>
    </location>
</feature>
<dbReference type="SUPFAM" id="SSF54928">
    <property type="entry name" value="RNA-binding domain, RBD"/>
    <property type="match status" value="1"/>
</dbReference>
<dbReference type="Gene3D" id="3.30.70.330">
    <property type="match status" value="1"/>
</dbReference>
<protein>
    <recommendedName>
        <fullName evidence="3">RRM domain-containing protein</fullName>
    </recommendedName>
</protein>
<accession>A0AAX4KJQ4</accession>
<dbReference type="GeneID" id="91103185"/>
<reference evidence="4 5" key="1">
    <citation type="submission" date="2024-01" db="EMBL/GenBank/DDBJ databases">
        <title>Comparative genomics of Cryptococcus and Kwoniella reveals pathogenesis evolution and contrasting modes of karyotype evolution via chromosome fusion or intercentromeric recombination.</title>
        <authorList>
            <person name="Coelho M.A."/>
            <person name="David-Palma M."/>
            <person name="Shea T."/>
            <person name="Bowers K."/>
            <person name="McGinley-Smith S."/>
            <person name="Mohammad A.W."/>
            <person name="Gnirke A."/>
            <person name="Yurkov A.M."/>
            <person name="Nowrousian M."/>
            <person name="Sun S."/>
            <person name="Cuomo C.A."/>
            <person name="Heitman J."/>
        </authorList>
    </citation>
    <scope>NUCLEOTIDE SEQUENCE [LARGE SCALE GENOMIC DNA]</scope>
    <source>
        <strain evidence="4 5">PYCC6329</strain>
    </source>
</reference>
<gene>
    <name evidence="4" type="ORF">V865_004384</name>
</gene>
<dbReference type="KEGG" id="ker:91103185"/>
<keyword evidence="5" id="KW-1185">Reference proteome</keyword>
<dbReference type="CDD" id="cd00590">
    <property type="entry name" value="RRM_SF"/>
    <property type="match status" value="1"/>
</dbReference>
<dbReference type="AlphaFoldDB" id="A0AAX4KJQ4"/>
<dbReference type="InterPro" id="IPR012677">
    <property type="entry name" value="Nucleotide-bd_a/b_plait_sf"/>
</dbReference>
<evidence type="ECO:0000313" key="4">
    <source>
        <dbReference type="EMBL" id="WWD06294.1"/>
    </source>
</evidence>
<dbReference type="EMBL" id="CP144089">
    <property type="protein sequence ID" value="WWD06294.1"/>
    <property type="molecule type" value="Genomic_DNA"/>
</dbReference>
<dbReference type="Proteomes" id="UP001358614">
    <property type="component" value="Chromosome 1"/>
</dbReference>
<evidence type="ECO:0000313" key="5">
    <source>
        <dbReference type="Proteomes" id="UP001358614"/>
    </source>
</evidence>
<feature type="region of interest" description="Disordered" evidence="2">
    <location>
        <begin position="204"/>
        <end position="232"/>
    </location>
</feature>
<dbReference type="InterPro" id="IPR035979">
    <property type="entry name" value="RBD_domain_sf"/>
</dbReference>
<proteinExistence type="predicted"/>
<dbReference type="Pfam" id="PF00076">
    <property type="entry name" value="RRM_1"/>
    <property type="match status" value="1"/>
</dbReference>
<dbReference type="RefSeq" id="XP_066084261.1">
    <property type="nucleotide sequence ID" value="XM_066228164.1"/>
</dbReference>
<dbReference type="PROSITE" id="PS50102">
    <property type="entry name" value="RRM"/>
    <property type="match status" value="1"/>
</dbReference>
<evidence type="ECO:0000259" key="3">
    <source>
        <dbReference type="PROSITE" id="PS50102"/>
    </source>
</evidence>